<evidence type="ECO:0000256" key="2">
    <source>
        <dbReference type="SAM" id="Phobius"/>
    </source>
</evidence>
<dbReference type="EMBL" id="BMKF01000002">
    <property type="protein sequence ID" value="GGB72401.1"/>
    <property type="molecule type" value="Genomic_DNA"/>
</dbReference>
<dbReference type="RefSeq" id="WP_084392133.1">
    <property type="nucleotide sequence ID" value="NZ_BMKF01000002.1"/>
</dbReference>
<evidence type="ECO:0000256" key="1">
    <source>
        <dbReference type="SAM" id="MobiDB-lite"/>
    </source>
</evidence>
<reference evidence="4" key="1">
    <citation type="journal article" date="2019" name="Int. J. Syst. Evol. Microbiol.">
        <title>The Global Catalogue of Microorganisms (GCM) 10K type strain sequencing project: providing services to taxonomists for standard genome sequencing and annotation.</title>
        <authorList>
            <consortium name="The Broad Institute Genomics Platform"/>
            <consortium name="The Broad Institute Genome Sequencing Center for Infectious Disease"/>
            <person name="Wu L."/>
            <person name="Ma J."/>
        </authorList>
    </citation>
    <scope>NUCLEOTIDE SEQUENCE [LARGE SCALE GENOMIC DNA]</scope>
    <source>
        <strain evidence="4">CGMCC 1.15928</strain>
    </source>
</reference>
<evidence type="ECO:0000313" key="3">
    <source>
        <dbReference type="EMBL" id="GGB72401.1"/>
    </source>
</evidence>
<gene>
    <name evidence="3" type="ORF">GCM10011503_21350</name>
</gene>
<dbReference type="Proteomes" id="UP000628854">
    <property type="component" value="Unassembled WGS sequence"/>
</dbReference>
<keyword evidence="2" id="KW-0472">Membrane</keyword>
<evidence type="ECO:0000313" key="4">
    <source>
        <dbReference type="Proteomes" id="UP000628854"/>
    </source>
</evidence>
<proteinExistence type="predicted"/>
<feature type="transmembrane region" description="Helical" evidence="2">
    <location>
        <begin position="15"/>
        <end position="33"/>
    </location>
</feature>
<comment type="caution">
    <text evidence="3">The sequence shown here is derived from an EMBL/GenBank/DDBJ whole genome shotgun (WGS) entry which is preliminary data.</text>
</comment>
<accession>A0ABQ1JPN8</accession>
<name>A0ABQ1JPN8_9PROT</name>
<protein>
    <submittedName>
        <fullName evidence="3">Uncharacterized protein</fullName>
    </submittedName>
</protein>
<organism evidence="3 4">
    <name type="scientific">Henriciella pelagia</name>
    <dbReference type="NCBI Taxonomy" id="1977912"/>
    <lineage>
        <taxon>Bacteria</taxon>
        <taxon>Pseudomonadati</taxon>
        <taxon>Pseudomonadota</taxon>
        <taxon>Alphaproteobacteria</taxon>
        <taxon>Hyphomonadales</taxon>
        <taxon>Hyphomonadaceae</taxon>
        <taxon>Henriciella</taxon>
    </lineage>
</organism>
<keyword evidence="2" id="KW-1133">Transmembrane helix</keyword>
<keyword evidence="4" id="KW-1185">Reference proteome</keyword>
<keyword evidence="2" id="KW-0812">Transmembrane</keyword>
<feature type="region of interest" description="Disordered" evidence="1">
    <location>
        <begin position="77"/>
        <end position="109"/>
    </location>
</feature>
<sequence>MSGLDHHVSIAMQKAIPLLMSLIAQASAILALASRAGTTRISRIAHARALRLIRPAEALVRRLIVLLANKLHTTPLPPRAPTSAMVSEAEPQGPGSRSAAAHGSTSLTMSPRGGAPSFALFEPNPAFARMYAEGEAIPVPARAFGPPAPTCHPARLLARLEALQAAIENREALALRHARSIPRKIAKDCFARVNPWRVGAAPGVRSRHTEPWLADMLSLFMMAIRRIPPPERPRPAL</sequence>